<reference evidence="2" key="1">
    <citation type="submission" date="2021-04" db="EMBL/GenBank/DDBJ databases">
        <title>Genome based classification of Actinospica acidithermotolerans sp. nov., an actinobacterium isolated from an Indonesian hot spring.</title>
        <authorList>
            <person name="Kusuma A.B."/>
            <person name="Putra K.E."/>
            <person name="Nafisah S."/>
            <person name="Loh J."/>
            <person name="Nouioui I."/>
            <person name="Goodfellow M."/>
        </authorList>
    </citation>
    <scope>NUCLEOTIDE SEQUENCE</scope>
    <source>
        <strain evidence="2">MGRD01-02</strain>
    </source>
</reference>
<dbReference type="RefSeq" id="WP_212519261.1">
    <property type="nucleotide sequence ID" value="NZ_JAGSOH010000049.1"/>
</dbReference>
<feature type="chain" id="PRO_5039060782" evidence="1">
    <location>
        <begin position="22"/>
        <end position="202"/>
    </location>
</feature>
<dbReference type="Proteomes" id="UP000676325">
    <property type="component" value="Unassembled WGS sequence"/>
</dbReference>
<protein>
    <submittedName>
        <fullName evidence="2">Uncharacterized protein</fullName>
    </submittedName>
</protein>
<evidence type="ECO:0000313" key="3">
    <source>
        <dbReference type="Proteomes" id="UP000676325"/>
    </source>
</evidence>
<sequence length="202" mass="19409">MNLIKHRYLVSALVSATAGVAALGLIAGCSSGSGSAAAAGAATGSAGSGYTAYLSCLSQHGVKVPTNGAFAGRRSHSAGAGFTPVARRSGSGGFPGLATSDPTVAAAVQACASLRPTGGAGFGGGTRLAAFRDCMTQQGETVPTTRPAFAASATARPTGDARYLGGLDPADPKVAAALKVCEPLIPTASAHAAPSASGTSTS</sequence>
<accession>A0A941EAS5</accession>
<evidence type="ECO:0000256" key="1">
    <source>
        <dbReference type="SAM" id="SignalP"/>
    </source>
</evidence>
<evidence type="ECO:0000313" key="2">
    <source>
        <dbReference type="EMBL" id="MBR7828121.1"/>
    </source>
</evidence>
<dbReference type="EMBL" id="JAGSOH010000049">
    <property type="protein sequence ID" value="MBR7828121.1"/>
    <property type="molecule type" value="Genomic_DNA"/>
</dbReference>
<dbReference type="PROSITE" id="PS51257">
    <property type="entry name" value="PROKAR_LIPOPROTEIN"/>
    <property type="match status" value="1"/>
</dbReference>
<dbReference type="AlphaFoldDB" id="A0A941EAS5"/>
<comment type="caution">
    <text evidence="2">The sequence shown here is derived from an EMBL/GenBank/DDBJ whole genome shotgun (WGS) entry which is preliminary data.</text>
</comment>
<feature type="signal peptide" evidence="1">
    <location>
        <begin position="1"/>
        <end position="21"/>
    </location>
</feature>
<keyword evidence="1" id="KW-0732">Signal</keyword>
<keyword evidence="3" id="KW-1185">Reference proteome</keyword>
<organism evidence="2 3">
    <name type="scientific">Actinospica acidithermotolerans</name>
    <dbReference type="NCBI Taxonomy" id="2828514"/>
    <lineage>
        <taxon>Bacteria</taxon>
        <taxon>Bacillati</taxon>
        <taxon>Actinomycetota</taxon>
        <taxon>Actinomycetes</taxon>
        <taxon>Catenulisporales</taxon>
        <taxon>Actinospicaceae</taxon>
        <taxon>Actinospica</taxon>
    </lineage>
</organism>
<proteinExistence type="predicted"/>
<gene>
    <name evidence="2" type="ORF">KDK95_17520</name>
</gene>
<name>A0A941EAS5_9ACTN</name>